<proteinExistence type="predicted"/>
<comment type="caution">
    <text evidence="1">The sequence shown here is derived from an EMBL/GenBank/DDBJ whole genome shotgun (WGS) entry which is preliminary data.</text>
</comment>
<keyword evidence="2" id="KW-1185">Reference proteome</keyword>
<evidence type="ECO:0000313" key="2">
    <source>
        <dbReference type="Proteomes" id="UP000050280"/>
    </source>
</evidence>
<reference evidence="1 2" key="1">
    <citation type="submission" date="2015-09" db="EMBL/GenBank/DDBJ databases">
        <title>Genome sequence of the marine flavobacterium Croceitalea dokdonensis DOKDO 023 that contains proton- and sodium-pumping rhodopsins.</title>
        <authorList>
            <person name="Kwon S.-K."/>
            <person name="Lee H.K."/>
            <person name="Kwak M.-J."/>
            <person name="Kim J.F."/>
        </authorList>
    </citation>
    <scope>NUCLEOTIDE SEQUENCE [LARGE SCALE GENOMIC DNA]</scope>
    <source>
        <strain evidence="1 2">DOKDO 023</strain>
    </source>
</reference>
<protein>
    <submittedName>
        <fullName evidence="1">Uncharacterized protein</fullName>
    </submittedName>
</protein>
<dbReference type="AlphaFoldDB" id="A0A0P7AXA1"/>
<evidence type="ECO:0000313" key="1">
    <source>
        <dbReference type="EMBL" id="KPM33407.1"/>
    </source>
</evidence>
<name>A0A0P7AXA1_9FLAO</name>
<dbReference type="EMBL" id="LDJX01000001">
    <property type="protein sequence ID" value="KPM33407.1"/>
    <property type="molecule type" value="Genomic_DNA"/>
</dbReference>
<gene>
    <name evidence="1" type="ORF">I595_310</name>
</gene>
<dbReference type="Proteomes" id="UP000050280">
    <property type="component" value="Unassembled WGS sequence"/>
</dbReference>
<accession>A0A0P7AXA1</accession>
<sequence>MRNGILFYTQFPAAWPAPKKAKLLDFFEIHKLQETICP</sequence>
<organism evidence="1 2">
    <name type="scientific">Croceitalea dokdonensis DOKDO 023</name>
    <dbReference type="NCBI Taxonomy" id="1300341"/>
    <lineage>
        <taxon>Bacteria</taxon>
        <taxon>Pseudomonadati</taxon>
        <taxon>Bacteroidota</taxon>
        <taxon>Flavobacteriia</taxon>
        <taxon>Flavobacteriales</taxon>
        <taxon>Flavobacteriaceae</taxon>
        <taxon>Croceitalea</taxon>
    </lineage>
</organism>